<feature type="repeat" description="PPR" evidence="3">
    <location>
        <begin position="365"/>
        <end position="399"/>
    </location>
</feature>
<dbReference type="InterPro" id="IPR011990">
    <property type="entry name" value="TPR-like_helical_dom_sf"/>
</dbReference>
<feature type="repeat" description="PPR" evidence="3">
    <location>
        <begin position="598"/>
        <end position="632"/>
    </location>
</feature>
<feature type="repeat" description="PPR" evidence="3">
    <location>
        <begin position="295"/>
        <end position="329"/>
    </location>
</feature>
<organism evidence="4 5">
    <name type="scientific">Trapa incisa</name>
    <dbReference type="NCBI Taxonomy" id="236973"/>
    <lineage>
        <taxon>Eukaryota</taxon>
        <taxon>Viridiplantae</taxon>
        <taxon>Streptophyta</taxon>
        <taxon>Embryophyta</taxon>
        <taxon>Tracheophyta</taxon>
        <taxon>Spermatophyta</taxon>
        <taxon>Magnoliopsida</taxon>
        <taxon>eudicotyledons</taxon>
        <taxon>Gunneridae</taxon>
        <taxon>Pentapetalae</taxon>
        <taxon>rosids</taxon>
        <taxon>malvids</taxon>
        <taxon>Myrtales</taxon>
        <taxon>Lythraceae</taxon>
        <taxon>Trapa</taxon>
    </lineage>
</organism>
<feature type="repeat" description="PPR" evidence="3">
    <location>
        <begin position="633"/>
        <end position="667"/>
    </location>
</feature>
<evidence type="ECO:0000313" key="4">
    <source>
        <dbReference type="EMBL" id="KAK4759847.1"/>
    </source>
</evidence>
<dbReference type="Pfam" id="PF13041">
    <property type="entry name" value="PPR_2"/>
    <property type="match status" value="7"/>
</dbReference>
<dbReference type="EMBL" id="JAXIOK010000011">
    <property type="protein sequence ID" value="KAK4759847.1"/>
    <property type="molecule type" value="Genomic_DNA"/>
</dbReference>
<dbReference type="Proteomes" id="UP001345219">
    <property type="component" value="Chromosome 17"/>
</dbReference>
<evidence type="ECO:0000256" key="2">
    <source>
        <dbReference type="ARBA" id="ARBA00022737"/>
    </source>
</evidence>
<comment type="similarity">
    <text evidence="1">Belongs to the PPR family. P subfamily.</text>
</comment>
<feature type="repeat" description="PPR" evidence="3">
    <location>
        <begin position="186"/>
        <end position="220"/>
    </location>
</feature>
<evidence type="ECO:0000256" key="1">
    <source>
        <dbReference type="ARBA" id="ARBA00007626"/>
    </source>
</evidence>
<feature type="repeat" description="PPR" evidence="3">
    <location>
        <begin position="400"/>
        <end position="434"/>
    </location>
</feature>
<dbReference type="Gene3D" id="1.25.40.10">
    <property type="entry name" value="Tetratricopeptide repeat domain"/>
    <property type="match status" value="7"/>
</dbReference>
<dbReference type="PANTHER" id="PTHR47932">
    <property type="entry name" value="ATPASE EXPRESSION PROTEIN 3"/>
    <property type="match status" value="1"/>
</dbReference>
<feature type="repeat" description="PPR" evidence="3">
    <location>
        <begin position="221"/>
        <end position="255"/>
    </location>
</feature>
<protein>
    <recommendedName>
        <fullName evidence="6">Pentatricopeptide repeat-containing protein</fullName>
    </recommendedName>
</protein>
<keyword evidence="5" id="KW-1185">Reference proteome</keyword>
<keyword evidence="2" id="KW-0677">Repeat</keyword>
<dbReference type="AlphaFoldDB" id="A0AAN7K9B3"/>
<accession>A0AAN7K9B3</accession>
<feature type="repeat" description="PPR" evidence="3">
    <location>
        <begin position="256"/>
        <end position="286"/>
    </location>
</feature>
<feature type="repeat" description="PPR" evidence="3">
    <location>
        <begin position="563"/>
        <end position="597"/>
    </location>
</feature>
<dbReference type="PANTHER" id="PTHR47932:SF63">
    <property type="entry name" value="OS08G0290000 PROTEIN"/>
    <property type="match status" value="1"/>
</dbReference>
<feature type="repeat" description="PPR" evidence="3">
    <location>
        <begin position="330"/>
        <end position="364"/>
    </location>
</feature>
<gene>
    <name evidence="4" type="ORF">SAY87_022978</name>
</gene>
<dbReference type="NCBIfam" id="TIGR00756">
    <property type="entry name" value="PPR"/>
    <property type="match status" value="14"/>
</dbReference>
<reference evidence="4 5" key="1">
    <citation type="journal article" date="2023" name="Hortic Res">
        <title>Pangenome of water caltrop reveals structural variations and asymmetric subgenome divergence after allopolyploidization.</title>
        <authorList>
            <person name="Zhang X."/>
            <person name="Chen Y."/>
            <person name="Wang L."/>
            <person name="Yuan Y."/>
            <person name="Fang M."/>
            <person name="Shi L."/>
            <person name="Lu R."/>
            <person name="Comes H.P."/>
            <person name="Ma Y."/>
            <person name="Chen Y."/>
            <person name="Huang G."/>
            <person name="Zhou Y."/>
            <person name="Zheng Z."/>
            <person name="Qiu Y."/>
        </authorList>
    </citation>
    <scope>NUCLEOTIDE SEQUENCE [LARGE SCALE GENOMIC DNA]</scope>
    <source>
        <tissue evidence="4">Roots</tissue>
    </source>
</reference>
<feature type="repeat" description="PPR" evidence="3">
    <location>
        <begin position="151"/>
        <end position="185"/>
    </location>
</feature>
<feature type="repeat" description="PPR" evidence="3">
    <location>
        <begin position="435"/>
        <end position="469"/>
    </location>
</feature>
<dbReference type="Pfam" id="PF01535">
    <property type="entry name" value="PPR"/>
    <property type="match status" value="2"/>
</dbReference>
<dbReference type="PROSITE" id="PS51375">
    <property type="entry name" value="PPR"/>
    <property type="match status" value="14"/>
</dbReference>
<evidence type="ECO:0000313" key="5">
    <source>
        <dbReference type="Proteomes" id="UP001345219"/>
    </source>
</evidence>
<comment type="caution">
    <text evidence="4">The sequence shown here is derived from an EMBL/GenBank/DDBJ whole genome shotgun (WGS) entry which is preliminary data.</text>
</comment>
<feature type="repeat" description="PPR" evidence="3">
    <location>
        <begin position="470"/>
        <end position="504"/>
    </location>
</feature>
<dbReference type="Pfam" id="PF12854">
    <property type="entry name" value="PPR_1"/>
    <property type="match status" value="1"/>
</dbReference>
<dbReference type="InterPro" id="IPR002885">
    <property type="entry name" value="PPR_rpt"/>
</dbReference>
<evidence type="ECO:0008006" key="6">
    <source>
        <dbReference type="Google" id="ProtNLM"/>
    </source>
</evidence>
<proteinExistence type="inferred from homology"/>
<dbReference type="GO" id="GO:0003729">
    <property type="term" value="F:mRNA binding"/>
    <property type="evidence" value="ECO:0007669"/>
    <property type="project" value="TreeGrafter"/>
</dbReference>
<evidence type="ECO:0000256" key="3">
    <source>
        <dbReference type="PROSITE-ProRule" id="PRU00708"/>
    </source>
</evidence>
<feature type="repeat" description="PPR" evidence="3">
    <location>
        <begin position="528"/>
        <end position="562"/>
    </location>
</feature>
<name>A0AAN7K9B3_9MYRT</name>
<sequence>MNQPAALATALFKNADNPALAWRLFKRILSSPVSPSSPSHHHDILRSVPIISRILIRAKMYPELDSLHQLLLSQPLQAPFSLAVSVIVLLARSGLVDQAVSQFKSLRDKFPEDPPRIHTYNVLIEMCLRKNSVDYVLWLYEDIAFARVELETYTFNLLMSALCDVGRVEDARDLFDKMPDKGCEPNEYSLGILVRGYCRERLSGKGLEFLNEMRSLGLMPNNVVYNTLVAGLCKEGNTDEAEKLVERMKDDGLPPDIVTFNSRISALCRTGKILEASRIFRDMQVDVYYGLPRPDIITYNLMLEGFYKEGMWEDAVALIDVMKKKGEFMNLESYNIWLLGLLRNGKLLEAQSVLNEMMKQGIEPSICTYNIVINGLCKNGMLSDAKRVINLMRNNGVSPDTITYTTIVQGYSSRGKVLQVSALLNEMTKNGSVPNVHTCNVLLHSLMKEGNIAEAEKLLRKMNEKGYGLDTVTCNILIVGLCLRGELDRAIEILNGMWIHGSAALGNMGNSFIALVGETNNHKKCVPNLITYSTVISALCKADRLEEAKKKFSEMMSRDLLPDAALYNIFIDSFCKKGKVSSAFRVLKDMEKRGCSKSLQTYNSLILGLGKKNQIFEIHGLMDEMKERGISPDVSTYNNFMSCLCEMGRIEDASALLDEMFQKGVSPNITTFRILIKSVCEAGDLVLAQEMFDISLSVCGHREPLYSLIFNELLVGDQMKEAEEMFKAALSRNLDLENFRYKDLIETLSKSGKLENASAILHMMIDKGYQFDPATFMPVIDELIRVGNKNDADELAEVMMEMASSDEGTAGKIDLKKRKLFEGRTDVPGKGSWHSIVHRDDGSGIAARTLKRVESGWGEGSILGMKKKTKDYLEHWDGYGVSIALWIRVLLLIPTELPKHQAESVKACGEGICILHTSKLAVLRQDSSGPDQLHHRANAGCLRIRGLLINSIDNRLEYLQWISMANH</sequence>